<feature type="region of interest" description="Disordered" evidence="1">
    <location>
        <begin position="175"/>
        <end position="196"/>
    </location>
</feature>
<accession>A0AAN7WI21</accession>
<name>A0AAN7WI21_9PEZI</name>
<feature type="region of interest" description="Disordered" evidence="1">
    <location>
        <begin position="87"/>
        <end position="143"/>
    </location>
</feature>
<reference evidence="2" key="1">
    <citation type="submission" date="2023-08" db="EMBL/GenBank/DDBJ databases">
        <title>Black Yeasts Isolated from many extreme environments.</title>
        <authorList>
            <person name="Coleine C."/>
            <person name="Stajich J.E."/>
            <person name="Selbmann L."/>
        </authorList>
    </citation>
    <scope>NUCLEOTIDE SEQUENCE</scope>
    <source>
        <strain evidence="2">CCFEE 5810</strain>
    </source>
</reference>
<evidence type="ECO:0000313" key="2">
    <source>
        <dbReference type="EMBL" id="KAK5706501.1"/>
    </source>
</evidence>
<feature type="compositionally biased region" description="Basic and acidic residues" evidence="1">
    <location>
        <begin position="179"/>
        <end position="189"/>
    </location>
</feature>
<gene>
    <name evidence="2" type="ORF">LTR97_001490</name>
</gene>
<dbReference type="EMBL" id="JAVRQU010000002">
    <property type="protein sequence ID" value="KAK5706501.1"/>
    <property type="molecule type" value="Genomic_DNA"/>
</dbReference>
<evidence type="ECO:0000256" key="1">
    <source>
        <dbReference type="SAM" id="MobiDB-lite"/>
    </source>
</evidence>
<protein>
    <submittedName>
        <fullName evidence="2">Uncharacterized protein</fullName>
    </submittedName>
</protein>
<feature type="compositionally biased region" description="Basic and acidic residues" evidence="1">
    <location>
        <begin position="131"/>
        <end position="143"/>
    </location>
</feature>
<dbReference type="Proteomes" id="UP001310594">
    <property type="component" value="Unassembled WGS sequence"/>
</dbReference>
<sequence length="217" mass="23286">MSTPRSLSVPLEEASAQAAATDGLCGDRSHIKDCAIQDCAAPKLLVVYTPDAQYSIQHRQQPASGAMLRSNPRVLEACSSSRRALKSLTARQKQKQAAAAASSPSNDKVRETRATDGTASAQNGDAGEATQRTEEDRARQADKDSLNQLLAAGPPEKPMVSSSAMLLAMAGMYPGAARSYHDPYPKPSEDLSDEEDWEVVDDPIREDWASITLSKRA</sequence>
<dbReference type="AlphaFoldDB" id="A0AAN7WI21"/>
<organism evidence="2 3">
    <name type="scientific">Elasticomyces elasticus</name>
    <dbReference type="NCBI Taxonomy" id="574655"/>
    <lineage>
        <taxon>Eukaryota</taxon>
        <taxon>Fungi</taxon>
        <taxon>Dikarya</taxon>
        <taxon>Ascomycota</taxon>
        <taxon>Pezizomycotina</taxon>
        <taxon>Dothideomycetes</taxon>
        <taxon>Dothideomycetidae</taxon>
        <taxon>Mycosphaerellales</taxon>
        <taxon>Teratosphaeriaceae</taxon>
        <taxon>Elasticomyces</taxon>
    </lineage>
</organism>
<evidence type="ECO:0000313" key="3">
    <source>
        <dbReference type="Proteomes" id="UP001310594"/>
    </source>
</evidence>
<comment type="caution">
    <text evidence="2">The sequence shown here is derived from an EMBL/GenBank/DDBJ whole genome shotgun (WGS) entry which is preliminary data.</text>
</comment>
<proteinExistence type="predicted"/>